<dbReference type="PROSITE" id="PS01360">
    <property type="entry name" value="ZF_MYND_1"/>
    <property type="match status" value="1"/>
</dbReference>
<name>A0AAE0WI17_9PEZI</name>
<dbReference type="Proteomes" id="UP001274830">
    <property type="component" value="Unassembled WGS sequence"/>
</dbReference>
<evidence type="ECO:0000256" key="1">
    <source>
        <dbReference type="ARBA" id="ARBA00022723"/>
    </source>
</evidence>
<gene>
    <name evidence="6" type="ORF">LTR78_010348</name>
</gene>
<evidence type="ECO:0000256" key="2">
    <source>
        <dbReference type="ARBA" id="ARBA00022771"/>
    </source>
</evidence>
<keyword evidence="1" id="KW-0479">Metal-binding</keyword>
<dbReference type="InterPro" id="IPR002893">
    <property type="entry name" value="Znf_MYND"/>
</dbReference>
<evidence type="ECO:0000313" key="7">
    <source>
        <dbReference type="Proteomes" id="UP001274830"/>
    </source>
</evidence>
<dbReference type="Pfam" id="PF01753">
    <property type="entry name" value="zf-MYND"/>
    <property type="match status" value="1"/>
</dbReference>
<proteinExistence type="predicted"/>
<organism evidence="6 7">
    <name type="scientific">Recurvomyces mirabilis</name>
    <dbReference type="NCBI Taxonomy" id="574656"/>
    <lineage>
        <taxon>Eukaryota</taxon>
        <taxon>Fungi</taxon>
        <taxon>Dikarya</taxon>
        <taxon>Ascomycota</taxon>
        <taxon>Pezizomycotina</taxon>
        <taxon>Dothideomycetes</taxon>
        <taxon>Dothideomycetidae</taxon>
        <taxon>Mycosphaerellales</taxon>
        <taxon>Teratosphaeriaceae</taxon>
        <taxon>Recurvomyces</taxon>
    </lineage>
</organism>
<keyword evidence="2 4" id="KW-0863">Zinc-finger</keyword>
<comment type="caution">
    <text evidence="6">The sequence shown here is derived from an EMBL/GenBank/DDBJ whole genome shotgun (WGS) entry which is preliminary data.</text>
</comment>
<sequence length="295" mass="32213">MLIQRVAYASTAADHDYDIVDDFNHKFGIDHLEEKLIKHATNDPAVKAQFTRGDGHGDPDLSKSIFLSIYAGLCSGEAAVDHVRAHLDSGKLEEMLKKVEASPEKSSRDYEAYHRKGYQCVLLCACAMTLGCTLPDAVITKLKATYNKVGLMTAPKKDDLHADAITQMKKALWGPEGYVDGEPYDFDSADLNDMMHMAPLMGGAGGLINVAEPGNPLSSFFLNNPSSFPPRASKQSHDNTTEYGSDFCDGCGSRPGTDCMALMACAKCKAQKYCSQECQKKHWKKHKVSCKASTS</sequence>
<dbReference type="Gene3D" id="6.10.140.2220">
    <property type="match status" value="1"/>
</dbReference>
<dbReference type="EMBL" id="JAUTXT010000072">
    <property type="protein sequence ID" value="KAK3669775.1"/>
    <property type="molecule type" value="Genomic_DNA"/>
</dbReference>
<dbReference type="SUPFAM" id="SSF144232">
    <property type="entry name" value="HIT/MYND zinc finger-like"/>
    <property type="match status" value="1"/>
</dbReference>
<keyword evidence="3" id="KW-0862">Zinc</keyword>
<protein>
    <recommendedName>
        <fullName evidence="5">MYND-type domain-containing protein</fullName>
    </recommendedName>
</protein>
<dbReference type="PROSITE" id="PS50865">
    <property type="entry name" value="ZF_MYND_2"/>
    <property type="match status" value="1"/>
</dbReference>
<evidence type="ECO:0000256" key="3">
    <source>
        <dbReference type="ARBA" id="ARBA00022833"/>
    </source>
</evidence>
<feature type="domain" description="MYND-type" evidence="5">
    <location>
        <begin position="248"/>
        <end position="290"/>
    </location>
</feature>
<accession>A0AAE0WI17</accession>
<keyword evidence="7" id="KW-1185">Reference proteome</keyword>
<evidence type="ECO:0000259" key="5">
    <source>
        <dbReference type="PROSITE" id="PS50865"/>
    </source>
</evidence>
<reference evidence="6" key="1">
    <citation type="submission" date="2023-07" db="EMBL/GenBank/DDBJ databases">
        <title>Black Yeasts Isolated from many extreme environments.</title>
        <authorList>
            <person name="Coleine C."/>
            <person name="Stajich J.E."/>
            <person name="Selbmann L."/>
        </authorList>
    </citation>
    <scope>NUCLEOTIDE SEQUENCE</scope>
    <source>
        <strain evidence="6">CCFEE 5485</strain>
    </source>
</reference>
<evidence type="ECO:0000313" key="6">
    <source>
        <dbReference type="EMBL" id="KAK3669775.1"/>
    </source>
</evidence>
<dbReference type="AlphaFoldDB" id="A0AAE0WI17"/>
<dbReference type="GO" id="GO:0008270">
    <property type="term" value="F:zinc ion binding"/>
    <property type="evidence" value="ECO:0007669"/>
    <property type="project" value="UniProtKB-KW"/>
</dbReference>
<evidence type="ECO:0000256" key="4">
    <source>
        <dbReference type="PROSITE-ProRule" id="PRU00134"/>
    </source>
</evidence>